<dbReference type="Pfam" id="PF08798">
    <property type="entry name" value="CRISPR_assoc"/>
    <property type="match status" value="1"/>
</dbReference>
<dbReference type="Gene3D" id="3.30.70.1210">
    <property type="entry name" value="Crispr-associated protein, domain 2"/>
    <property type="match status" value="1"/>
</dbReference>
<dbReference type="Proteomes" id="UP000029380">
    <property type="component" value="Unassembled WGS sequence"/>
</dbReference>
<dbReference type="PATRIC" id="fig|1302649.3.peg.2549"/>
<evidence type="ECO:0000313" key="1">
    <source>
        <dbReference type="EMBL" id="KFN89181.1"/>
    </source>
</evidence>
<dbReference type="OrthoDB" id="9795689at2"/>
<name>A0A091BU32_9ENTE</name>
<protein>
    <submittedName>
        <fullName evidence="1">CRISPR-associated CT1974 family protein</fullName>
    </submittedName>
</protein>
<dbReference type="RefSeq" id="WP_028790896.1">
    <property type="nucleotide sequence ID" value="NZ_JPVU01000293.1"/>
</dbReference>
<dbReference type="SMART" id="SM01101">
    <property type="entry name" value="CRISPR_assoc"/>
    <property type="match status" value="1"/>
</dbReference>
<dbReference type="EMBL" id="JPVU01000293">
    <property type="protein sequence ID" value="KFN89181.1"/>
    <property type="molecule type" value="Genomic_DNA"/>
</dbReference>
<dbReference type="InterPro" id="IPR010179">
    <property type="entry name" value="CRISPR-assoc_prot_Cse3"/>
</dbReference>
<dbReference type="Gene3D" id="3.30.70.1200">
    <property type="entry name" value="Crispr-associated protein, domain 1"/>
    <property type="match status" value="1"/>
</dbReference>
<proteinExistence type="predicted"/>
<dbReference type="SUPFAM" id="SSF117987">
    <property type="entry name" value="CRISPR-associated protein"/>
    <property type="match status" value="2"/>
</dbReference>
<sequence length="211" mass="24411">MYLSQVEVDNNDRYKIQDLTHLGAYHNWVEQSFPNEVALTERSRKLWRIDQLNGKQYLLVVSSDKPDLQLLETYGVKGSARTKEYGSFLSSLDDGMKARFKVVLNPVISKKQEVSRRGRVFPYLSEEDQLNFLLNRAEKNGFLLNAEDFFITERSFEVLKKSRQKDLRLSKVTYEGILEISDVHTFRKTLTEGLGRKKAYGFGMMTVIPGV</sequence>
<reference evidence="1 2" key="1">
    <citation type="submission" date="2014-08" db="EMBL/GenBank/DDBJ databases">
        <title>Genome sequence of Tetragenococcus muriaticus.</title>
        <authorList>
            <person name="Chuea-nongthon C."/>
            <person name="Rodtong S."/>
            <person name="Yongsawatdigul J."/>
            <person name="Steele J.L."/>
            <person name="Liu X.-y."/>
            <person name="Speers J."/>
            <person name="Glasner J.D."/>
            <person name="Neeno-Eckwall E.C."/>
        </authorList>
    </citation>
    <scope>NUCLEOTIDE SEQUENCE [LARGE SCALE GENOMIC DNA]</scope>
    <source>
        <strain evidence="1 2">PMC-11-5</strain>
    </source>
</reference>
<organism evidence="1 2">
    <name type="scientific">Tetragenococcus muriaticus PMC-11-5</name>
    <dbReference type="NCBI Taxonomy" id="1302649"/>
    <lineage>
        <taxon>Bacteria</taxon>
        <taxon>Bacillati</taxon>
        <taxon>Bacillota</taxon>
        <taxon>Bacilli</taxon>
        <taxon>Lactobacillales</taxon>
        <taxon>Enterococcaceae</taxon>
        <taxon>Tetragenococcus</taxon>
    </lineage>
</organism>
<dbReference type="CDD" id="cd09727">
    <property type="entry name" value="Cas6_I-E"/>
    <property type="match status" value="1"/>
</dbReference>
<evidence type="ECO:0000313" key="2">
    <source>
        <dbReference type="Proteomes" id="UP000029380"/>
    </source>
</evidence>
<comment type="caution">
    <text evidence="1">The sequence shown here is derived from an EMBL/GenBank/DDBJ whole genome shotgun (WGS) entry which is preliminary data.</text>
</comment>
<dbReference type="NCBIfam" id="TIGR01907">
    <property type="entry name" value="casE_Cse3"/>
    <property type="match status" value="1"/>
</dbReference>
<accession>A0A091BU32</accession>
<dbReference type="AlphaFoldDB" id="A0A091BU32"/>
<gene>
    <name evidence="1" type="ORF">TMUPMC115_2563</name>
</gene>